<dbReference type="EMBL" id="AKHW03006295">
    <property type="protein sequence ID" value="KYO20926.1"/>
    <property type="molecule type" value="Genomic_DNA"/>
</dbReference>
<proteinExistence type="predicted"/>
<gene>
    <name evidence="1" type="ORF">Y1Q_0001260</name>
</gene>
<comment type="caution">
    <text evidence="1">The sequence shown here is derived from an EMBL/GenBank/DDBJ whole genome shotgun (WGS) entry which is preliminary data.</text>
</comment>
<reference evidence="1 2" key="1">
    <citation type="journal article" date="2012" name="Genome Biol.">
        <title>Sequencing three crocodilian genomes to illuminate the evolution of archosaurs and amniotes.</title>
        <authorList>
            <person name="St John J.A."/>
            <person name="Braun E.L."/>
            <person name="Isberg S.R."/>
            <person name="Miles L.G."/>
            <person name="Chong A.Y."/>
            <person name="Gongora J."/>
            <person name="Dalzell P."/>
            <person name="Moran C."/>
            <person name="Bed'hom B."/>
            <person name="Abzhanov A."/>
            <person name="Burgess S.C."/>
            <person name="Cooksey A.M."/>
            <person name="Castoe T.A."/>
            <person name="Crawford N.G."/>
            <person name="Densmore L.D."/>
            <person name="Drew J.C."/>
            <person name="Edwards S.V."/>
            <person name="Faircloth B.C."/>
            <person name="Fujita M.K."/>
            <person name="Greenwold M.J."/>
            <person name="Hoffmann F.G."/>
            <person name="Howard J.M."/>
            <person name="Iguchi T."/>
            <person name="Janes D.E."/>
            <person name="Khan S.Y."/>
            <person name="Kohno S."/>
            <person name="de Koning A.J."/>
            <person name="Lance S.L."/>
            <person name="McCarthy F.M."/>
            <person name="McCormack J.E."/>
            <person name="Merchant M.E."/>
            <person name="Peterson D.G."/>
            <person name="Pollock D.D."/>
            <person name="Pourmand N."/>
            <person name="Raney B.J."/>
            <person name="Roessler K.A."/>
            <person name="Sanford J.R."/>
            <person name="Sawyer R.H."/>
            <person name="Schmidt C.J."/>
            <person name="Triplett E.W."/>
            <person name="Tuberville T.D."/>
            <person name="Venegas-Anaya M."/>
            <person name="Howard J.T."/>
            <person name="Jarvis E.D."/>
            <person name="Guillette L.J.Jr."/>
            <person name="Glenn T.C."/>
            <person name="Green R.E."/>
            <person name="Ray D.A."/>
        </authorList>
    </citation>
    <scope>NUCLEOTIDE SEQUENCE [LARGE SCALE GENOMIC DNA]</scope>
    <source>
        <strain evidence="1">KSC_2009_1</strain>
    </source>
</reference>
<sequence length="123" mass="14150">MLLGLHRLQGCPASPRPVSQPRGVIHVPPSVFKPKLDPENQPPRICPRRAQNPILLTGRKLLGSDKLNKWRAFSSRFYWTGVEGTGSVLKSHLKDYRIDIWEYMTTTEKVYLYTEKKSFLEAI</sequence>
<protein>
    <submittedName>
        <fullName evidence="1">Uncharacterized protein</fullName>
    </submittedName>
</protein>
<evidence type="ECO:0000313" key="1">
    <source>
        <dbReference type="EMBL" id="KYO20926.1"/>
    </source>
</evidence>
<dbReference type="Proteomes" id="UP000050525">
    <property type="component" value="Unassembled WGS sequence"/>
</dbReference>
<evidence type="ECO:0000313" key="2">
    <source>
        <dbReference type="Proteomes" id="UP000050525"/>
    </source>
</evidence>
<accession>A0A151M8T2</accession>
<keyword evidence="2" id="KW-1185">Reference proteome</keyword>
<organism evidence="1 2">
    <name type="scientific">Alligator mississippiensis</name>
    <name type="common">American alligator</name>
    <dbReference type="NCBI Taxonomy" id="8496"/>
    <lineage>
        <taxon>Eukaryota</taxon>
        <taxon>Metazoa</taxon>
        <taxon>Chordata</taxon>
        <taxon>Craniata</taxon>
        <taxon>Vertebrata</taxon>
        <taxon>Euteleostomi</taxon>
        <taxon>Archelosauria</taxon>
        <taxon>Archosauria</taxon>
        <taxon>Crocodylia</taxon>
        <taxon>Alligatoridae</taxon>
        <taxon>Alligatorinae</taxon>
        <taxon>Alligator</taxon>
    </lineage>
</organism>
<name>A0A151M8T2_ALLMI</name>
<dbReference type="AlphaFoldDB" id="A0A151M8T2"/>